<name>A0A2K9PVV8_9FLAO</name>
<dbReference type="InterPro" id="IPR013785">
    <property type="entry name" value="Aldolase_TIM"/>
</dbReference>
<evidence type="ECO:0000256" key="4">
    <source>
        <dbReference type="ARBA" id="ARBA00023004"/>
    </source>
</evidence>
<dbReference type="AlphaFoldDB" id="A0A2K9PVV8"/>
<dbReference type="OrthoDB" id="9782387at2"/>
<evidence type="ECO:0000256" key="1">
    <source>
        <dbReference type="ARBA" id="ARBA00001966"/>
    </source>
</evidence>
<keyword evidence="4" id="KW-0408">Iron</keyword>
<evidence type="ECO:0000313" key="7">
    <source>
        <dbReference type="Proteomes" id="UP000235826"/>
    </source>
</evidence>
<dbReference type="InterPro" id="IPR007197">
    <property type="entry name" value="rSAM"/>
</dbReference>
<dbReference type="RefSeq" id="WP_102757848.1">
    <property type="nucleotide sequence ID" value="NZ_CP025791.1"/>
</dbReference>
<keyword evidence="7" id="KW-1185">Reference proteome</keyword>
<keyword evidence="2" id="KW-0949">S-adenosyl-L-methionine</keyword>
<dbReference type="GO" id="GO:0003824">
    <property type="term" value="F:catalytic activity"/>
    <property type="evidence" value="ECO:0007669"/>
    <property type="project" value="InterPro"/>
</dbReference>
<gene>
    <name evidence="6" type="primary">nrdG</name>
    <name evidence="6" type="ORF">C1H87_21805</name>
</gene>
<dbReference type="NCBIfam" id="TIGR02826">
    <property type="entry name" value="RNR_activ_nrdG3"/>
    <property type="match status" value="1"/>
</dbReference>
<evidence type="ECO:0000256" key="5">
    <source>
        <dbReference type="ARBA" id="ARBA00023014"/>
    </source>
</evidence>
<dbReference type="KEGG" id="fek:C1H87_21805"/>
<proteinExistence type="predicted"/>
<protein>
    <submittedName>
        <fullName evidence="6">Anaerobic ribonucleoside-triphosphate reductase activating protein</fullName>
    </submittedName>
</protein>
<dbReference type="Gene3D" id="3.20.20.70">
    <property type="entry name" value="Aldolase class I"/>
    <property type="match status" value="1"/>
</dbReference>
<accession>A0A2K9PVV8</accession>
<dbReference type="InterPro" id="IPR014191">
    <property type="entry name" value="Anaer_RNR_activator"/>
</dbReference>
<dbReference type="SFLD" id="SFLDS00029">
    <property type="entry name" value="Radical_SAM"/>
    <property type="match status" value="1"/>
</dbReference>
<evidence type="ECO:0000313" key="6">
    <source>
        <dbReference type="EMBL" id="AUP81205.1"/>
    </source>
</evidence>
<evidence type="ECO:0000256" key="2">
    <source>
        <dbReference type="ARBA" id="ARBA00022691"/>
    </source>
</evidence>
<sequence>MYYSNLEIVFQEVPGEVSICFTISGCGIRCKGCHSPNLWKKGSGQLLSKSFFKTILDKYKGMASCVLFMGGEWHKEDLISYLKCAQKNGYKTCLYSGETKLDESILSQLTWVKTGPWIELLGGLDSPKTNQKFIEVKTNNTLNHLFLKNY</sequence>
<keyword evidence="5" id="KW-0411">Iron-sulfur</keyword>
<comment type="cofactor">
    <cofactor evidence="1">
        <name>[4Fe-4S] cluster</name>
        <dbReference type="ChEBI" id="CHEBI:49883"/>
    </cofactor>
</comment>
<dbReference type="Proteomes" id="UP000235826">
    <property type="component" value="Chromosome"/>
</dbReference>
<dbReference type="EMBL" id="CP025791">
    <property type="protein sequence ID" value="AUP81205.1"/>
    <property type="molecule type" value="Genomic_DNA"/>
</dbReference>
<evidence type="ECO:0000256" key="3">
    <source>
        <dbReference type="ARBA" id="ARBA00022723"/>
    </source>
</evidence>
<dbReference type="GO" id="GO:0051536">
    <property type="term" value="F:iron-sulfur cluster binding"/>
    <property type="evidence" value="ECO:0007669"/>
    <property type="project" value="UniProtKB-KW"/>
</dbReference>
<reference evidence="6 7" key="1">
    <citation type="submission" date="2018-01" db="EMBL/GenBank/DDBJ databases">
        <title>Complete genome sequence of Flavivirga eckloniae ECD14 isolated from seaweed Ecklonia cava.</title>
        <authorList>
            <person name="Lee J.H."/>
            <person name="Baik K.S."/>
            <person name="Seong C.N."/>
        </authorList>
    </citation>
    <scope>NUCLEOTIDE SEQUENCE [LARGE SCALE GENOMIC DNA]</scope>
    <source>
        <strain evidence="6 7">ECD14</strain>
    </source>
</reference>
<dbReference type="GO" id="GO:0046872">
    <property type="term" value="F:metal ion binding"/>
    <property type="evidence" value="ECO:0007669"/>
    <property type="project" value="UniProtKB-KW"/>
</dbReference>
<dbReference type="Pfam" id="PF13353">
    <property type="entry name" value="Fer4_12"/>
    <property type="match status" value="1"/>
</dbReference>
<dbReference type="SUPFAM" id="SSF102114">
    <property type="entry name" value="Radical SAM enzymes"/>
    <property type="match status" value="1"/>
</dbReference>
<dbReference type="InterPro" id="IPR058240">
    <property type="entry name" value="rSAM_sf"/>
</dbReference>
<organism evidence="6 7">
    <name type="scientific">Flavivirga eckloniae</name>
    <dbReference type="NCBI Taxonomy" id="1803846"/>
    <lineage>
        <taxon>Bacteria</taxon>
        <taxon>Pseudomonadati</taxon>
        <taxon>Bacteroidota</taxon>
        <taxon>Flavobacteriia</taxon>
        <taxon>Flavobacteriales</taxon>
        <taxon>Flavobacteriaceae</taxon>
        <taxon>Flavivirga</taxon>
    </lineage>
</organism>
<keyword evidence="3" id="KW-0479">Metal-binding</keyword>